<evidence type="ECO:0000256" key="1">
    <source>
        <dbReference type="SAM" id="Phobius"/>
    </source>
</evidence>
<dbReference type="OrthoDB" id="2739093at2"/>
<protein>
    <recommendedName>
        <fullName evidence="4">Intracellular septation protein A</fullName>
    </recommendedName>
</protein>
<keyword evidence="1" id="KW-1133">Transmembrane helix</keyword>
<evidence type="ECO:0000313" key="2">
    <source>
        <dbReference type="EMBL" id="TSJ63648.1"/>
    </source>
</evidence>
<feature type="transmembrane region" description="Helical" evidence="1">
    <location>
        <begin position="172"/>
        <end position="193"/>
    </location>
</feature>
<feature type="transmembrane region" description="Helical" evidence="1">
    <location>
        <begin position="57"/>
        <end position="77"/>
    </location>
</feature>
<feature type="transmembrane region" description="Helical" evidence="1">
    <location>
        <begin position="83"/>
        <end position="103"/>
    </location>
</feature>
<feature type="transmembrane region" description="Helical" evidence="1">
    <location>
        <begin position="33"/>
        <end position="50"/>
    </location>
</feature>
<evidence type="ECO:0008006" key="4">
    <source>
        <dbReference type="Google" id="ProtNLM"/>
    </source>
</evidence>
<organism evidence="2 3">
    <name type="scientific">Allobacillus salarius</name>
    <dbReference type="NCBI Taxonomy" id="1955272"/>
    <lineage>
        <taxon>Bacteria</taxon>
        <taxon>Bacillati</taxon>
        <taxon>Bacillota</taxon>
        <taxon>Bacilli</taxon>
        <taxon>Bacillales</taxon>
        <taxon>Bacillaceae</taxon>
        <taxon>Allobacillus</taxon>
    </lineage>
</organism>
<reference evidence="2 3" key="1">
    <citation type="submission" date="2019-07" db="EMBL/GenBank/DDBJ databases">
        <title>Allobacillus sp. nov. SKP isolated from shrimp paste of Euphausiacea.</title>
        <authorList>
            <person name="Kanchanasin P."/>
            <person name="Tanasupawat S."/>
            <person name="Shi W."/>
            <person name="Wu L."/>
            <person name="Ma J."/>
        </authorList>
    </citation>
    <scope>NUCLEOTIDE SEQUENCE [LARGE SCALE GENOMIC DNA]</scope>
    <source>
        <strain evidence="2 3">SKP4-8</strain>
    </source>
</reference>
<keyword evidence="1" id="KW-0472">Membrane</keyword>
<dbReference type="Proteomes" id="UP000316425">
    <property type="component" value="Unassembled WGS sequence"/>
</dbReference>
<keyword evidence="1" id="KW-0812">Transmembrane</keyword>
<feature type="transmembrane region" description="Helical" evidence="1">
    <location>
        <begin position="142"/>
        <end position="160"/>
    </location>
</feature>
<dbReference type="AlphaFoldDB" id="A0A556PGY0"/>
<evidence type="ECO:0000313" key="3">
    <source>
        <dbReference type="Proteomes" id="UP000316425"/>
    </source>
</evidence>
<feature type="transmembrane region" description="Helical" evidence="1">
    <location>
        <begin position="5"/>
        <end position="21"/>
    </location>
</feature>
<dbReference type="NCBIfam" id="NF041646">
    <property type="entry name" value="VC0807_fam"/>
    <property type="match status" value="1"/>
</dbReference>
<dbReference type="EMBL" id="VMHE01000014">
    <property type="protein sequence ID" value="TSJ63648.1"/>
    <property type="molecule type" value="Genomic_DNA"/>
</dbReference>
<comment type="caution">
    <text evidence="2">The sequence shown here is derived from an EMBL/GenBank/DDBJ whole genome shotgun (WGS) entry which is preliminary data.</text>
</comment>
<name>A0A556PGY0_9BACI</name>
<accession>A0A556PGY0</accession>
<gene>
    <name evidence="2" type="ORF">FPQ13_08580</name>
</gene>
<dbReference type="RefSeq" id="WP_144088932.1">
    <property type="nucleotide sequence ID" value="NZ_VMHE01000014.1"/>
</dbReference>
<keyword evidence="3" id="KW-1185">Reference proteome</keyword>
<sequence length="216" mass="25155">MNRKIALLDLIFYVGLPLLIWNQGRELIGDYPAMLLSTVPGFIYTLYRFWHERRVNITGIFIITTLLIGTSLDLLAGSAEKMLWYQVYFGFAIAGFHAIFLLIRKPLALYFAVDFVSLQGFDPAESKILFNQPPIFKWFQRIQLLFVVRGVTLAFLKMWLLQKYGIDGYEAMLIYLRVAGWIFGGMIMGMFFYTSIPIQKYLQSNDMQQQQKSLER</sequence>
<proteinExistence type="predicted"/>